<gene>
    <name evidence="1" type="ORF">APT59_10950</name>
</gene>
<proteinExistence type="predicted"/>
<dbReference type="AlphaFoldDB" id="A0A0U4P2P9"/>
<evidence type="ECO:0000313" key="1">
    <source>
        <dbReference type="EMBL" id="ALZ84686.1"/>
    </source>
</evidence>
<reference evidence="1 2" key="1">
    <citation type="submission" date="2016-01" db="EMBL/GenBank/DDBJ databases">
        <title>Annotation of Pseudomonas oryzihabitans USDA-ARS-USMARC-56511.</title>
        <authorList>
            <person name="Harhay G.P."/>
            <person name="Harhay D.M."/>
            <person name="Smith T.P.L."/>
            <person name="Bono J.L."/>
            <person name="Heaton M.P."/>
            <person name="Clawson M.L."/>
            <person name="Chitko-Mckown C.G."/>
            <person name="Capik S.F."/>
            <person name="DeDonder K.D."/>
            <person name="Apley M.D."/>
            <person name="Lubbers B.V."/>
            <person name="White B.J."/>
            <person name="Larson R.L."/>
        </authorList>
    </citation>
    <scope>NUCLEOTIDE SEQUENCE [LARGE SCALE GENOMIC DNA]</scope>
    <source>
        <strain evidence="1 2">USDA-ARS-USMARC-56511</strain>
    </source>
</reference>
<organism evidence="1 2">
    <name type="scientific">Pseudomonas oryzihabitans</name>
    <dbReference type="NCBI Taxonomy" id="47885"/>
    <lineage>
        <taxon>Bacteria</taxon>
        <taxon>Pseudomonadati</taxon>
        <taxon>Pseudomonadota</taxon>
        <taxon>Gammaproteobacteria</taxon>
        <taxon>Pseudomonadales</taxon>
        <taxon>Pseudomonadaceae</taxon>
        <taxon>Pseudomonas</taxon>
    </lineage>
</organism>
<dbReference type="KEGG" id="por:APT59_10950"/>
<dbReference type="OrthoDB" id="7024195at2"/>
<accession>A0A0U4P2P9</accession>
<protein>
    <submittedName>
        <fullName evidence="1">Uncharacterized protein</fullName>
    </submittedName>
</protein>
<dbReference type="Proteomes" id="UP000064137">
    <property type="component" value="Chromosome"/>
</dbReference>
<name>A0A0U4P2P9_9PSED</name>
<evidence type="ECO:0000313" key="2">
    <source>
        <dbReference type="Proteomes" id="UP000064137"/>
    </source>
</evidence>
<sequence>MAIKHFTHHEAISSAVPAEQGFEAVIAVKARREDAHPTFHKVATERHFDLASEAEEAADAALNRVTEIGENDELLWDEQAV</sequence>
<dbReference type="RefSeq" id="WP_059314875.1">
    <property type="nucleotide sequence ID" value="NZ_CP013987.1"/>
</dbReference>
<dbReference type="EMBL" id="CP013987">
    <property type="protein sequence ID" value="ALZ84686.1"/>
    <property type="molecule type" value="Genomic_DNA"/>
</dbReference>